<dbReference type="InterPro" id="IPR007312">
    <property type="entry name" value="Phosphoesterase"/>
</dbReference>
<evidence type="ECO:0000256" key="6">
    <source>
        <dbReference type="ARBA" id="ARBA00022801"/>
    </source>
</evidence>
<evidence type="ECO:0000313" key="11">
    <source>
        <dbReference type="Proteomes" id="UP000655868"/>
    </source>
</evidence>
<sequence length="516" mass="56769">MQEVDARSMTTWSRRQFLQRGAGLVGATAAFAAMSPSARLNLAHAAPTGSRLNDIEHVVIFMQENRSFDHYFGTLSGVAGFDDPNVPRDPRTGLSAFEQFDPTANGFAGGVLLPWRLDTRASSAQHLIDVDHTWQTQHWSVANGTNDNYVRSHIPVDVGLAAASSQPDAVRNGGGRVMSYFTRDELPMHYGLADAFTICDRYFCSVIGPTNPNRLYLMSASIDAEGTHGGPDVANLRSGFSWRTYPEQLQAAGVDWYLYRERDDFGDNMLDHFVAYQDESTELFRRGRSTIPDGQLIPQLRRDVESGNLAQVSWICGPQWTTEHADELPAAGGLYLQGILEALTSNSEVWRKTLLILTYDENGGFFDHVPPPLAPPGTPGEYLSQRALLQSPEATGMAGPIGLGPRVPTILISPFTRGGYVCHDTFDHTSILRFLETRFGPEVPNLTAWRRETCGDLTSALNLAGTPQLSVPTFPDMGPLYREAVAEMRLPAPQVPQFQTMPRQESGSRPTPSGVR</sequence>
<dbReference type="PANTHER" id="PTHR31956">
    <property type="entry name" value="NON-SPECIFIC PHOSPHOLIPASE C4-RELATED"/>
    <property type="match status" value="1"/>
</dbReference>
<evidence type="ECO:0000256" key="1">
    <source>
        <dbReference type="ARBA" id="ARBA00004191"/>
    </source>
</evidence>
<dbReference type="Pfam" id="PF04185">
    <property type="entry name" value="Phosphoesterase"/>
    <property type="match status" value="1"/>
</dbReference>
<evidence type="ECO:0000256" key="9">
    <source>
        <dbReference type="SAM" id="MobiDB-lite"/>
    </source>
</evidence>
<dbReference type="GO" id="GO:0034480">
    <property type="term" value="F:phosphatidylcholine phospholipase C activity"/>
    <property type="evidence" value="ECO:0007669"/>
    <property type="project" value="UniProtKB-EC"/>
</dbReference>
<proteinExistence type="inferred from homology"/>
<dbReference type="InterPro" id="IPR017850">
    <property type="entry name" value="Alkaline_phosphatase_core_sf"/>
</dbReference>
<dbReference type="InterPro" id="IPR006311">
    <property type="entry name" value="TAT_signal"/>
</dbReference>
<keyword evidence="4" id="KW-0134">Cell wall</keyword>
<name>A0A934NQ71_9NOCA</name>
<evidence type="ECO:0000256" key="2">
    <source>
        <dbReference type="ARBA" id="ARBA00009717"/>
    </source>
</evidence>
<dbReference type="RefSeq" id="WP_199704023.1">
    <property type="nucleotide sequence ID" value="NZ_JAEMNV010000003.1"/>
</dbReference>
<comment type="subcellular location">
    <subcellularLocation>
        <location evidence="1">Secreted</location>
        <location evidence="1">Cell wall</location>
    </subcellularLocation>
</comment>
<dbReference type="AlphaFoldDB" id="A0A934NQ71"/>
<dbReference type="EC" id="3.1.4.3" evidence="3"/>
<reference evidence="10" key="1">
    <citation type="submission" date="2020-12" db="EMBL/GenBank/DDBJ databases">
        <title>Antrihabitans popcorni sp. nov. and Antrihabitans auranticaus sp. nov., isolated from a larva cave.</title>
        <authorList>
            <person name="Lee S.D."/>
            <person name="Kim I.S."/>
        </authorList>
    </citation>
    <scope>NUCLEOTIDE SEQUENCE</scope>
    <source>
        <strain evidence="10">YC3-6</strain>
    </source>
</reference>
<comment type="similarity">
    <text evidence="2">Belongs to the bacterial phospholipase C family.</text>
</comment>
<dbReference type="Proteomes" id="UP000655868">
    <property type="component" value="Unassembled WGS sequence"/>
</dbReference>
<keyword evidence="5" id="KW-0964">Secreted</keyword>
<feature type="compositionally biased region" description="Polar residues" evidence="9">
    <location>
        <begin position="496"/>
        <end position="516"/>
    </location>
</feature>
<evidence type="ECO:0000256" key="4">
    <source>
        <dbReference type="ARBA" id="ARBA00022512"/>
    </source>
</evidence>
<accession>A0A934NQ71</accession>
<protein>
    <recommendedName>
        <fullName evidence="3">phospholipase C</fullName>
        <ecNumber evidence="3">3.1.4.3</ecNumber>
    </recommendedName>
</protein>
<evidence type="ECO:0000256" key="7">
    <source>
        <dbReference type="ARBA" id="ARBA00023026"/>
    </source>
</evidence>
<keyword evidence="6" id="KW-0378">Hydrolase</keyword>
<comment type="catalytic activity">
    <reaction evidence="8">
        <text>a 1,2-diacyl-sn-glycero-3-phosphocholine + H2O = phosphocholine + a 1,2-diacyl-sn-glycerol + H(+)</text>
        <dbReference type="Rhea" id="RHEA:10604"/>
        <dbReference type="ChEBI" id="CHEBI:15377"/>
        <dbReference type="ChEBI" id="CHEBI:15378"/>
        <dbReference type="ChEBI" id="CHEBI:17815"/>
        <dbReference type="ChEBI" id="CHEBI:57643"/>
        <dbReference type="ChEBI" id="CHEBI:295975"/>
        <dbReference type="EC" id="3.1.4.3"/>
    </reaction>
    <physiologicalReaction direction="left-to-right" evidence="8">
        <dbReference type="Rhea" id="RHEA:10605"/>
    </physiologicalReaction>
</comment>
<keyword evidence="11" id="KW-1185">Reference proteome</keyword>
<evidence type="ECO:0000256" key="3">
    <source>
        <dbReference type="ARBA" id="ARBA00012018"/>
    </source>
</evidence>
<evidence type="ECO:0000313" key="10">
    <source>
        <dbReference type="EMBL" id="MBJ8339312.1"/>
    </source>
</evidence>
<organism evidence="10 11">
    <name type="scientific">Antrihabitans stalagmiti</name>
    <dbReference type="NCBI Taxonomy" id="2799499"/>
    <lineage>
        <taxon>Bacteria</taxon>
        <taxon>Bacillati</taxon>
        <taxon>Actinomycetota</taxon>
        <taxon>Actinomycetes</taxon>
        <taxon>Mycobacteriales</taxon>
        <taxon>Nocardiaceae</taxon>
        <taxon>Antrihabitans</taxon>
    </lineage>
</organism>
<dbReference type="EMBL" id="JAEMNV010000003">
    <property type="protein sequence ID" value="MBJ8339312.1"/>
    <property type="molecule type" value="Genomic_DNA"/>
</dbReference>
<evidence type="ECO:0000256" key="5">
    <source>
        <dbReference type="ARBA" id="ARBA00022525"/>
    </source>
</evidence>
<feature type="region of interest" description="Disordered" evidence="9">
    <location>
        <begin position="493"/>
        <end position="516"/>
    </location>
</feature>
<dbReference type="PANTHER" id="PTHR31956:SF1">
    <property type="entry name" value="NON-SPECIFIC PHOSPHOLIPASE C1"/>
    <property type="match status" value="1"/>
</dbReference>
<evidence type="ECO:0000256" key="8">
    <source>
        <dbReference type="ARBA" id="ARBA00048421"/>
    </source>
</evidence>
<keyword evidence="7" id="KW-0843">Virulence</keyword>
<comment type="caution">
    <text evidence="10">The sequence shown here is derived from an EMBL/GenBank/DDBJ whole genome shotgun (WGS) entry which is preliminary data.</text>
</comment>
<gene>
    <name evidence="10" type="ORF">JGU71_10465</name>
</gene>
<dbReference type="PROSITE" id="PS51318">
    <property type="entry name" value="TAT"/>
    <property type="match status" value="1"/>
</dbReference>
<dbReference type="Gene3D" id="3.40.720.10">
    <property type="entry name" value="Alkaline Phosphatase, subunit A"/>
    <property type="match status" value="2"/>
</dbReference>